<dbReference type="InterPro" id="IPR002213">
    <property type="entry name" value="UDP_glucos_trans"/>
</dbReference>
<dbReference type="PANTHER" id="PTHR11926">
    <property type="entry name" value="GLUCOSYL/GLUCURONOSYL TRANSFERASES"/>
    <property type="match status" value="1"/>
</dbReference>
<dbReference type="AlphaFoldDB" id="A0A804IPN5"/>
<evidence type="ECO:0000313" key="3">
    <source>
        <dbReference type="EMBL" id="CAG1842155.1"/>
    </source>
</evidence>
<dbReference type="OrthoDB" id="5835829at2759"/>
<keyword evidence="5" id="KW-1185">Reference proteome</keyword>
<dbReference type="EnsemblPlants" id="Ma04_t14320.1">
    <property type="protein sequence ID" value="Ma04_p14320.1"/>
    <property type="gene ID" value="Ma04_g14320"/>
</dbReference>
<dbReference type="FunFam" id="3.40.50.2000:FF:000061">
    <property type="entry name" value="UDP-glycosyltransferase 83A1"/>
    <property type="match status" value="1"/>
</dbReference>
<protein>
    <submittedName>
        <fullName evidence="3">(wild Malaysian banana) hypothetical protein</fullName>
    </submittedName>
</protein>
<reference evidence="3" key="1">
    <citation type="submission" date="2021-03" db="EMBL/GenBank/DDBJ databases">
        <authorList>
            <consortium name="Genoscope - CEA"/>
            <person name="William W."/>
        </authorList>
    </citation>
    <scope>NUCLEOTIDE SEQUENCE</scope>
    <source>
        <strain evidence="3">Doubled-haploid Pahang</strain>
    </source>
</reference>
<sequence>MGQQPHALVVPFPAQGHVIPLLELSYCLVDHGFKITFVNTEINHALIAAALPEGPSMMDPMVRLVSFDDGLAPGEDRRDLLKLRDCLMKTMPMCLEELILKSHEPGEDKITCMVVDGMAPWVLEVAREKGLRSAAFWSMAAAVAATIMKIPKLIEDGVIDADGFPMKQEMFQLAPGLPLMNPAHLTWNCYGDRETQKEIFHHLLDDDQRNRVAEFFLCNSSYDMEQPVFAYAPKILPVGPLLTGQRLGKPVGHLWPEDRTCEAWLDQQRPNSVVYVAFGSLTTFDRGQFQELALGLELCDRPFLWVVRPDLVEAAIDAYPHGFRERVALRGRIVGWAPQQRVLAHPSVACFMSHCGWNSTLEGVRNGLPFLCWPYFVDQFLNQSYICDVWRIGSKMMPDENVIVSKEQIKSKVDELLLDEDTRERARLLKELAQKSARNGGSSFENLKRFADAMKHEGDKD</sequence>
<proteinExistence type="inferred from homology"/>
<evidence type="ECO:0000313" key="5">
    <source>
        <dbReference type="Proteomes" id="UP000012960"/>
    </source>
</evidence>
<keyword evidence="2" id="KW-0808">Transferase</keyword>
<dbReference type="EMBL" id="HG996469">
    <property type="protein sequence ID" value="CAG1842155.1"/>
    <property type="molecule type" value="Genomic_DNA"/>
</dbReference>
<accession>A0A804IPN5</accession>
<dbReference type="InParanoid" id="A0A804IPN5"/>
<name>A0A804IPN5_MUSAM</name>
<dbReference type="FunFam" id="3.40.50.2000:FF:000108">
    <property type="entry name" value="UDP-glycosyltransferase 83A1"/>
    <property type="match status" value="1"/>
</dbReference>
<organism evidence="4 5">
    <name type="scientific">Musa acuminata subsp. malaccensis</name>
    <name type="common">Wild banana</name>
    <name type="synonym">Musa malaccensis</name>
    <dbReference type="NCBI Taxonomy" id="214687"/>
    <lineage>
        <taxon>Eukaryota</taxon>
        <taxon>Viridiplantae</taxon>
        <taxon>Streptophyta</taxon>
        <taxon>Embryophyta</taxon>
        <taxon>Tracheophyta</taxon>
        <taxon>Spermatophyta</taxon>
        <taxon>Magnoliopsida</taxon>
        <taxon>Liliopsida</taxon>
        <taxon>Zingiberales</taxon>
        <taxon>Musaceae</taxon>
        <taxon>Musa</taxon>
    </lineage>
</organism>
<dbReference type="SUPFAM" id="SSF53756">
    <property type="entry name" value="UDP-Glycosyltransferase/glycogen phosphorylase"/>
    <property type="match status" value="1"/>
</dbReference>
<comment type="similarity">
    <text evidence="1">Belongs to the UDP-glycosyltransferase family.</text>
</comment>
<dbReference type="OMA" id="ADENCAW"/>
<dbReference type="PANTHER" id="PTHR11926:SF1412">
    <property type="entry name" value="UDP-GLYCOSYLTRANSFERASE 83A1-LIKE"/>
    <property type="match status" value="1"/>
</dbReference>
<dbReference type="Gramene" id="Ma04_t14320.1">
    <property type="protein sequence ID" value="Ma04_p14320.1"/>
    <property type="gene ID" value="Ma04_g14320"/>
</dbReference>
<dbReference type="GO" id="GO:0008194">
    <property type="term" value="F:UDP-glycosyltransferase activity"/>
    <property type="evidence" value="ECO:0000318"/>
    <property type="project" value="GO_Central"/>
</dbReference>
<dbReference type="Pfam" id="PF00201">
    <property type="entry name" value="UDPGT"/>
    <property type="match status" value="1"/>
</dbReference>
<dbReference type="CDD" id="cd03784">
    <property type="entry name" value="GT1_Gtf-like"/>
    <property type="match status" value="1"/>
</dbReference>
<reference evidence="4" key="2">
    <citation type="submission" date="2021-05" db="UniProtKB">
        <authorList>
            <consortium name="EnsemblPlants"/>
        </authorList>
    </citation>
    <scope>IDENTIFICATION</scope>
    <source>
        <strain evidence="4">subsp. malaccensis</strain>
    </source>
</reference>
<gene>
    <name evidence="3" type="ORF">GSMUA_119500.1</name>
</gene>
<dbReference type="Gene3D" id="3.40.50.2000">
    <property type="entry name" value="Glycogen Phosphorylase B"/>
    <property type="match status" value="2"/>
</dbReference>
<evidence type="ECO:0000256" key="2">
    <source>
        <dbReference type="ARBA" id="ARBA00022679"/>
    </source>
</evidence>
<dbReference type="Proteomes" id="UP000012960">
    <property type="component" value="Unplaced"/>
</dbReference>
<evidence type="ECO:0000313" key="4">
    <source>
        <dbReference type="EnsemblPlants" id="Ma04_p14320.1"/>
    </source>
</evidence>
<evidence type="ECO:0000256" key="1">
    <source>
        <dbReference type="ARBA" id="ARBA00009995"/>
    </source>
</evidence>